<proteinExistence type="predicted"/>
<reference evidence="2" key="1">
    <citation type="journal article" date="2015" name="Nature">
        <title>Complex archaea that bridge the gap between prokaryotes and eukaryotes.</title>
        <authorList>
            <person name="Spang A."/>
            <person name="Saw J.H."/>
            <person name="Jorgensen S.L."/>
            <person name="Zaremba-Niedzwiedzka K."/>
            <person name="Martijn J."/>
            <person name="Lind A.E."/>
            <person name="van Eijk R."/>
            <person name="Schleper C."/>
            <person name="Guy L."/>
            <person name="Ettema T.J."/>
        </authorList>
    </citation>
    <scope>NUCLEOTIDE SEQUENCE</scope>
</reference>
<evidence type="ECO:0000313" key="2">
    <source>
        <dbReference type="EMBL" id="KKM66612.1"/>
    </source>
</evidence>
<dbReference type="InterPro" id="IPR003029">
    <property type="entry name" value="S1_domain"/>
</dbReference>
<dbReference type="InterPro" id="IPR052757">
    <property type="entry name" value="Ribosomal_protein_S1"/>
</dbReference>
<dbReference type="Gene3D" id="2.40.50.140">
    <property type="entry name" value="Nucleic acid-binding proteins"/>
    <property type="match status" value="1"/>
</dbReference>
<evidence type="ECO:0000259" key="1">
    <source>
        <dbReference type="PROSITE" id="PS50126"/>
    </source>
</evidence>
<dbReference type="PROSITE" id="PS50126">
    <property type="entry name" value="S1"/>
    <property type="match status" value="1"/>
</dbReference>
<dbReference type="AlphaFoldDB" id="A0A0F9MBN4"/>
<gene>
    <name evidence="2" type="ORF">LCGC14_1479480</name>
</gene>
<dbReference type="SUPFAM" id="SSF50249">
    <property type="entry name" value="Nucleic acid-binding proteins"/>
    <property type="match status" value="1"/>
</dbReference>
<dbReference type="InterPro" id="IPR012340">
    <property type="entry name" value="NA-bd_OB-fold"/>
</dbReference>
<dbReference type="EMBL" id="LAZR01010495">
    <property type="protein sequence ID" value="KKM66612.1"/>
    <property type="molecule type" value="Genomic_DNA"/>
</dbReference>
<organism evidence="2">
    <name type="scientific">marine sediment metagenome</name>
    <dbReference type="NCBI Taxonomy" id="412755"/>
    <lineage>
        <taxon>unclassified sequences</taxon>
        <taxon>metagenomes</taxon>
        <taxon>ecological metagenomes</taxon>
    </lineage>
</organism>
<dbReference type="GO" id="GO:0003676">
    <property type="term" value="F:nucleic acid binding"/>
    <property type="evidence" value="ECO:0007669"/>
    <property type="project" value="InterPro"/>
</dbReference>
<accession>A0A0F9MBN4</accession>
<name>A0A0F9MBN4_9ZZZZ</name>
<protein>
    <recommendedName>
        <fullName evidence="1">S1 motif domain-containing protein</fullName>
    </recommendedName>
</protein>
<dbReference type="PANTHER" id="PTHR47559">
    <property type="entry name" value="OS03G0844900 PROTEIN"/>
    <property type="match status" value="1"/>
</dbReference>
<comment type="caution">
    <text evidence="2">The sequence shown here is derived from an EMBL/GenBank/DDBJ whole genome shotgun (WGS) entry which is preliminary data.</text>
</comment>
<dbReference type="PANTHER" id="PTHR47559:SF1">
    <property type="entry name" value="OS03G0844900 PROTEIN"/>
    <property type="match status" value="1"/>
</dbReference>
<dbReference type="Pfam" id="PF00575">
    <property type="entry name" value="S1"/>
    <property type="match status" value="1"/>
</dbReference>
<feature type="domain" description="S1 motif" evidence="1">
    <location>
        <begin position="1"/>
        <end position="43"/>
    </location>
</feature>
<sequence>MHLSEISWDRIQHPNEVLKVGQEVQVKVISIDRERKRIGLSIRQLQKDPWLKKIEHHKDGNRKNDELKNKEIVCMNCHAKRHLVIKNNEWTYSTYHLTPRKILKEL</sequence>